<gene>
    <name evidence="1" type="ORF">CA983_12895</name>
</gene>
<dbReference type="EMBL" id="NGFN01000061">
    <property type="protein sequence ID" value="OUD02843.1"/>
    <property type="molecule type" value="Genomic_DNA"/>
</dbReference>
<comment type="caution">
    <text evidence="1">The sequence shown here is derived from an EMBL/GenBank/DDBJ whole genome shotgun (WGS) entry which is preliminary data.</text>
</comment>
<dbReference type="AlphaFoldDB" id="A0A243S5N5"/>
<sequence>MLKSTDLLAQHCFFDPARSGYVDENDKVIPERTEPCGVFALANFVLFESQVDDALAGRLAPAPSLKA</sequence>
<keyword evidence="2" id="KW-1185">Reference proteome</keyword>
<protein>
    <submittedName>
        <fullName evidence="1">Uncharacterized protein</fullName>
    </submittedName>
</protein>
<reference evidence="1 2" key="1">
    <citation type="submission" date="2017-05" db="EMBL/GenBank/DDBJ databases">
        <title>Biotechnological potential of actinobacteria isolated from South African environments.</title>
        <authorList>
            <person name="Le Roes-Hill M."/>
            <person name="Prins A."/>
            <person name="Durrell K.A."/>
        </authorList>
    </citation>
    <scope>NUCLEOTIDE SEQUENCE [LARGE SCALE GENOMIC DNA]</scope>
    <source>
        <strain evidence="1 2">HMC13</strain>
    </source>
</reference>
<accession>A0A243S5N5</accession>
<proteinExistence type="predicted"/>
<evidence type="ECO:0000313" key="2">
    <source>
        <dbReference type="Proteomes" id="UP000195105"/>
    </source>
</evidence>
<organism evidence="1 2">
    <name type="scientific">Streptomyces swartbergensis</name>
    <dbReference type="NCBI Taxonomy" id="487165"/>
    <lineage>
        <taxon>Bacteria</taxon>
        <taxon>Bacillati</taxon>
        <taxon>Actinomycetota</taxon>
        <taxon>Actinomycetes</taxon>
        <taxon>Kitasatosporales</taxon>
        <taxon>Streptomycetaceae</taxon>
        <taxon>Streptomyces</taxon>
    </lineage>
</organism>
<dbReference type="Proteomes" id="UP000195105">
    <property type="component" value="Unassembled WGS sequence"/>
</dbReference>
<evidence type="ECO:0000313" key="1">
    <source>
        <dbReference type="EMBL" id="OUD02843.1"/>
    </source>
</evidence>
<name>A0A243S5N5_9ACTN</name>